<feature type="compositionally biased region" description="Gly residues" evidence="1">
    <location>
        <begin position="16"/>
        <end position="27"/>
    </location>
</feature>
<proteinExistence type="predicted"/>
<protein>
    <submittedName>
        <fullName evidence="2">Uncharacterized protein</fullName>
    </submittedName>
</protein>
<feature type="region of interest" description="Disordered" evidence="1">
    <location>
        <begin position="16"/>
        <end position="35"/>
    </location>
</feature>
<evidence type="ECO:0000256" key="1">
    <source>
        <dbReference type="SAM" id="MobiDB-lite"/>
    </source>
</evidence>
<dbReference type="AlphaFoldDB" id="A0A7J6IBI4"/>
<evidence type="ECO:0000313" key="2">
    <source>
        <dbReference type="EMBL" id="KAF4404000.1"/>
    </source>
</evidence>
<dbReference type="PANTHER" id="PTHR26312">
    <property type="entry name" value="TETRATRICOPEPTIDE REPEAT PROTEIN 5"/>
    <property type="match status" value="1"/>
</dbReference>
<organism evidence="2 3">
    <name type="scientific">Cannabis sativa</name>
    <name type="common">Hemp</name>
    <name type="synonym">Marijuana</name>
    <dbReference type="NCBI Taxonomy" id="3483"/>
    <lineage>
        <taxon>Eukaryota</taxon>
        <taxon>Viridiplantae</taxon>
        <taxon>Streptophyta</taxon>
        <taxon>Embryophyta</taxon>
        <taxon>Tracheophyta</taxon>
        <taxon>Spermatophyta</taxon>
        <taxon>Magnoliopsida</taxon>
        <taxon>eudicotyledons</taxon>
        <taxon>Gunneridae</taxon>
        <taxon>Pentapetalae</taxon>
        <taxon>rosids</taxon>
        <taxon>fabids</taxon>
        <taxon>Rosales</taxon>
        <taxon>Cannabaceae</taxon>
        <taxon>Cannabis</taxon>
    </lineage>
</organism>
<accession>A0A7J6IBI4</accession>
<comment type="caution">
    <text evidence="2">The sequence shown here is derived from an EMBL/GenBank/DDBJ whole genome shotgun (WGS) entry which is preliminary data.</text>
</comment>
<sequence>MSVLVGGGGGKICGGGGINGGSNGGDDGNSESWDSDYGTDVYHQKMIEANSWNYLLPSNYAKYLKDVRGDFVKTEEYCGRAILSNPNDGDVLSMYGDLIWQGHKDASRAETYFDQAVKASPNDW</sequence>
<reference evidence="2 3" key="1">
    <citation type="journal article" date="2020" name="bioRxiv">
        <title>Sequence and annotation of 42 cannabis genomes reveals extensive copy number variation in cannabinoid synthesis and pathogen resistance genes.</title>
        <authorList>
            <person name="Mckernan K.J."/>
            <person name="Helbert Y."/>
            <person name="Kane L.T."/>
            <person name="Ebling H."/>
            <person name="Zhang L."/>
            <person name="Liu B."/>
            <person name="Eaton Z."/>
            <person name="Mclaughlin S."/>
            <person name="Kingan S."/>
            <person name="Baybayan P."/>
            <person name="Concepcion G."/>
            <person name="Jordan M."/>
            <person name="Riva A."/>
            <person name="Barbazuk W."/>
            <person name="Harkins T."/>
        </authorList>
    </citation>
    <scope>NUCLEOTIDE SEQUENCE [LARGE SCALE GENOMIC DNA]</scope>
    <source>
        <strain evidence="3">cv. Jamaican Lion 4</strain>
        <tissue evidence="2">Leaf</tissue>
    </source>
</reference>
<dbReference type="PANTHER" id="PTHR26312:SF227">
    <property type="entry name" value="TETRATRICOPEPTIDE REPEAT (TPR)-LIKE SUPERFAMILY PROTEIN"/>
    <property type="match status" value="1"/>
</dbReference>
<gene>
    <name evidence="2" type="ORF">G4B88_014456</name>
</gene>
<dbReference type="InterPro" id="IPR011990">
    <property type="entry name" value="TPR-like_helical_dom_sf"/>
</dbReference>
<name>A0A7J6IBI4_CANSA</name>
<evidence type="ECO:0000313" key="3">
    <source>
        <dbReference type="Proteomes" id="UP000583929"/>
    </source>
</evidence>
<dbReference type="EMBL" id="JAATIQ010000002">
    <property type="protein sequence ID" value="KAF4404000.1"/>
    <property type="molecule type" value="Genomic_DNA"/>
</dbReference>
<dbReference type="Gene3D" id="1.25.40.10">
    <property type="entry name" value="Tetratricopeptide repeat domain"/>
    <property type="match status" value="1"/>
</dbReference>
<dbReference type="Proteomes" id="UP000583929">
    <property type="component" value="Unassembled WGS sequence"/>
</dbReference>
<keyword evidence="3" id="KW-1185">Reference proteome</keyword>
<dbReference type="SUPFAM" id="SSF48452">
    <property type="entry name" value="TPR-like"/>
    <property type="match status" value="1"/>
</dbReference>